<dbReference type="PRINTS" id="PR00368">
    <property type="entry name" value="FADPNR"/>
</dbReference>
<reference evidence="6" key="1">
    <citation type="submission" date="2022-06" db="EMBL/GenBank/DDBJ databases">
        <title>Sneathiella actinostolidae sp. nov., isolated from a sea anemonein the Western Pacific Ocean.</title>
        <authorList>
            <person name="Wei M.J."/>
        </authorList>
    </citation>
    <scope>NUCLEOTIDE SEQUENCE</scope>
    <source>
        <strain evidence="6">PHK-P5</strain>
    </source>
</reference>
<dbReference type="Gene3D" id="2.40.30.10">
    <property type="entry name" value="Translation factors"/>
    <property type="match status" value="1"/>
</dbReference>
<dbReference type="EMBL" id="CP098747">
    <property type="protein sequence ID" value="USG62134.1"/>
    <property type="molecule type" value="Genomic_DNA"/>
</dbReference>
<dbReference type="Pfam" id="PF22780">
    <property type="entry name" value="HI0933_like_1st"/>
    <property type="match status" value="1"/>
</dbReference>
<dbReference type="NCBIfam" id="TIGR00275">
    <property type="entry name" value="aminoacetone oxidase family FAD-binding enzyme"/>
    <property type="match status" value="1"/>
</dbReference>
<dbReference type="InterPro" id="IPR036188">
    <property type="entry name" value="FAD/NAD-bd_sf"/>
</dbReference>
<dbReference type="SUPFAM" id="SSF160996">
    <property type="entry name" value="HI0933 insert domain-like"/>
    <property type="match status" value="1"/>
</dbReference>
<keyword evidence="2" id="KW-0285">Flavoprotein</keyword>
<evidence type="ECO:0000259" key="5">
    <source>
        <dbReference type="Pfam" id="PF22780"/>
    </source>
</evidence>
<dbReference type="PANTHER" id="PTHR42887:SF2">
    <property type="entry name" value="OS12G0638800 PROTEIN"/>
    <property type="match status" value="1"/>
</dbReference>
<dbReference type="SUPFAM" id="SSF51905">
    <property type="entry name" value="FAD/NAD(P)-binding domain"/>
    <property type="match status" value="1"/>
</dbReference>
<protein>
    <submittedName>
        <fullName evidence="6">NAD(P)/FAD-dependent oxidoreductase</fullName>
    </submittedName>
</protein>
<comment type="cofactor">
    <cofactor evidence="1">
        <name>FAD</name>
        <dbReference type="ChEBI" id="CHEBI:57692"/>
    </cofactor>
</comment>
<evidence type="ECO:0000259" key="4">
    <source>
        <dbReference type="Pfam" id="PF03486"/>
    </source>
</evidence>
<gene>
    <name evidence="6" type="ORF">NBZ79_03985</name>
</gene>
<evidence type="ECO:0000313" key="7">
    <source>
        <dbReference type="Proteomes" id="UP001056291"/>
    </source>
</evidence>
<keyword evidence="3" id="KW-0274">FAD</keyword>
<dbReference type="RefSeq" id="WP_251935727.1">
    <property type="nucleotide sequence ID" value="NZ_CP098747.1"/>
</dbReference>
<dbReference type="InterPro" id="IPR055178">
    <property type="entry name" value="RsdA/BaiN/AoA(So)-like_dom"/>
</dbReference>
<keyword evidence="7" id="KW-1185">Reference proteome</keyword>
<evidence type="ECO:0000313" key="6">
    <source>
        <dbReference type="EMBL" id="USG62134.1"/>
    </source>
</evidence>
<proteinExistence type="predicted"/>
<evidence type="ECO:0000256" key="3">
    <source>
        <dbReference type="ARBA" id="ARBA00022827"/>
    </source>
</evidence>
<dbReference type="Gene3D" id="1.10.8.260">
    <property type="entry name" value="HI0933 insert domain-like"/>
    <property type="match status" value="1"/>
</dbReference>
<organism evidence="6 7">
    <name type="scientific">Sneathiella marina</name>
    <dbReference type="NCBI Taxonomy" id="2950108"/>
    <lineage>
        <taxon>Bacteria</taxon>
        <taxon>Pseudomonadati</taxon>
        <taxon>Pseudomonadota</taxon>
        <taxon>Alphaproteobacteria</taxon>
        <taxon>Sneathiellales</taxon>
        <taxon>Sneathiellaceae</taxon>
        <taxon>Sneathiella</taxon>
    </lineage>
</organism>
<dbReference type="InterPro" id="IPR004792">
    <property type="entry name" value="BaiN-like"/>
</dbReference>
<accession>A0ABY4WA32</accession>
<dbReference type="InterPro" id="IPR023166">
    <property type="entry name" value="BaiN-like_dom_sf"/>
</dbReference>
<feature type="domain" description="RsdA/BaiN/AoA(So)-like Rossmann fold-like" evidence="4">
    <location>
        <begin position="10"/>
        <end position="395"/>
    </location>
</feature>
<name>A0ABY4WA32_9PROT</name>
<feature type="domain" description="RsdA/BaiN/AoA(So)-like insert" evidence="5">
    <location>
        <begin position="193"/>
        <end position="342"/>
    </location>
</feature>
<sequence>MSRTASQVFDVVIIGAGAAGMMCGIEAGRRGRRVLILEKARKTGQKILISGGGRCNFTNMFAAPDRFLSQNRHFCKSALRQFTQTDFIRMVEAHSIAYHEKKLGQLFCDGSASQITEMLETACEDVNVAIWCDAGADKVKKKGELFEISVGNQVITTRSVVIASGGLSIPKMGANDFAYRVAAAFDLELATPRPGLVPLTFEMKDMKRFADLAGVSADVDIRCNKTHFRENLLFTHRGLSGPAILQISSFWQLGQSIFIDFLPDLDLESHLKELRRRQPKAQIVKILSEYLASRLIPKLLGTLVSVPEMGNCSDQVIGKIAASLKQVEITPNGSEGYRKAEVTVGGVSTNELSSKTMEAKKAPGLYFIGEAVDVTGFLGGYNFQWAWSSGYVAGQYA</sequence>
<evidence type="ECO:0000256" key="2">
    <source>
        <dbReference type="ARBA" id="ARBA00022630"/>
    </source>
</evidence>
<dbReference type="PRINTS" id="PR00411">
    <property type="entry name" value="PNDRDTASEI"/>
</dbReference>
<dbReference type="InterPro" id="IPR057661">
    <property type="entry name" value="RsdA/BaiN/AoA(So)_Rossmann"/>
</dbReference>
<dbReference type="Gene3D" id="3.50.50.60">
    <property type="entry name" value="FAD/NAD(P)-binding domain"/>
    <property type="match status" value="1"/>
</dbReference>
<dbReference type="PANTHER" id="PTHR42887">
    <property type="entry name" value="OS12G0638800 PROTEIN"/>
    <property type="match status" value="1"/>
</dbReference>
<dbReference type="Proteomes" id="UP001056291">
    <property type="component" value="Chromosome"/>
</dbReference>
<dbReference type="Pfam" id="PF03486">
    <property type="entry name" value="HI0933_like"/>
    <property type="match status" value="1"/>
</dbReference>
<evidence type="ECO:0000256" key="1">
    <source>
        <dbReference type="ARBA" id="ARBA00001974"/>
    </source>
</evidence>